<proteinExistence type="predicted"/>
<protein>
    <submittedName>
        <fullName evidence="1">Uncharacterized protein</fullName>
    </submittedName>
</protein>
<comment type="caution">
    <text evidence="1">The sequence shown here is derived from an EMBL/GenBank/DDBJ whole genome shotgun (WGS) entry which is preliminary data.</text>
</comment>
<name>A0ABR2MT08_9ASPA</name>
<dbReference type="EMBL" id="JBBWWR010000005">
    <property type="protein sequence ID" value="KAK8967305.1"/>
    <property type="molecule type" value="Genomic_DNA"/>
</dbReference>
<organism evidence="1 2">
    <name type="scientific">Platanthera guangdongensis</name>
    <dbReference type="NCBI Taxonomy" id="2320717"/>
    <lineage>
        <taxon>Eukaryota</taxon>
        <taxon>Viridiplantae</taxon>
        <taxon>Streptophyta</taxon>
        <taxon>Embryophyta</taxon>
        <taxon>Tracheophyta</taxon>
        <taxon>Spermatophyta</taxon>
        <taxon>Magnoliopsida</taxon>
        <taxon>Liliopsida</taxon>
        <taxon>Asparagales</taxon>
        <taxon>Orchidaceae</taxon>
        <taxon>Orchidoideae</taxon>
        <taxon>Orchideae</taxon>
        <taxon>Orchidinae</taxon>
        <taxon>Platanthera</taxon>
    </lineage>
</organism>
<evidence type="ECO:0000313" key="2">
    <source>
        <dbReference type="Proteomes" id="UP001412067"/>
    </source>
</evidence>
<sequence>MGNFSLISLKRKRKRYKNGYLRADLKFLKKNMGEETLCITALVKDGNLIIYNVGGCCSVIRFSGAAEVHWSDRASELLNYIYFFLFFLKILSQQRFREPLVDYNFATTSGETLTYLTAIQTLTNLAAQLHKLTNELLLRSKHPV</sequence>
<accession>A0ABR2MT08</accession>
<dbReference type="Proteomes" id="UP001412067">
    <property type="component" value="Unassembled WGS sequence"/>
</dbReference>
<keyword evidence="2" id="KW-1185">Reference proteome</keyword>
<reference evidence="1 2" key="1">
    <citation type="journal article" date="2022" name="Nat. Plants">
        <title>Genomes of leafy and leafless Platanthera orchids illuminate the evolution of mycoheterotrophy.</title>
        <authorList>
            <person name="Li M.H."/>
            <person name="Liu K.W."/>
            <person name="Li Z."/>
            <person name="Lu H.C."/>
            <person name="Ye Q.L."/>
            <person name="Zhang D."/>
            <person name="Wang J.Y."/>
            <person name="Li Y.F."/>
            <person name="Zhong Z.M."/>
            <person name="Liu X."/>
            <person name="Yu X."/>
            <person name="Liu D.K."/>
            <person name="Tu X.D."/>
            <person name="Liu B."/>
            <person name="Hao Y."/>
            <person name="Liao X.Y."/>
            <person name="Jiang Y.T."/>
            <person name="Sun W.H."/>
            <person name="Chen J."/>
            <person name="Chen Y.Q."/>
            <person name="Ai Y."/>
            <person name="Zhai J.W."/>
            <person name="Wu S.S."/>
            <person name="Zhou Z."/>
            <person name="Hsiao Y.Y."/>
            <person name="Wu W.L."/>
            <person name="Chen Y.Y."/>
            <person name="Lin Y.F."/>
            <person name="Hsu J.L."/>
            <person name="Li C.Y."/>
            <person name="Wang Z.W."/>
            <person name="Zhao X."/>
            <person name="Zhong W.Y."/>
            <person name="Ma X.K."/>
            <person name="Ma L."/>
            <person name="Huang J."/>
            <person name="Chen G.Z."/>
            <person name="Huang M.Z."/>
            <person name="Huang L."/>
            <person name="Peng D.H."/>
            <person name="Luo Y.B."/>
            <person name="Zou S.Q."/>
            <person name="Chen S.P."/>
            <person name="Lan S."/>
            <person name="Tsai W.C."/>
            <person name="Van de Peer Y."/>
            <person name="Liu Z.J."/>
        </authorList>
    </citation>
    <scope>NUCLEOTIDE SEQUENCE [LARGE SCALE GENOMIC DNA]</scope>
    <source>
        <strain evidence="1">Lor288</strain>
    </source>
</reference>
<gene>
    <name evidence="1" type="ORF">KSP40_PGU022303</name>
</gene>
<evidence type="ECO:0000313" key="1">
    <source>
        <dbReference type="EMBL" id="KAK8967305.1"/>
    </source>
</evidence>